<dbReference type="eggNOG" id="COG5659">
    <property type="taxonomic scope" value="Bacteria"/>
</dbReference>
<gene>
    <name evidence="1" type="ORF">LYNGBM3L_29280</name>
</gene>
<accession>F4XTF3</accession>
<dbReference type="RefSeq" id="WP_008185466.1">
    <property type="nucleotide sequence ID" value="NZ_GL890929.1"/>
</dbReference>
<dbReference type="EMBL" id="GL890929">
    <property type="protein sequence ID" value="EGJ32089.1"/>
    <property type="molecule type" value="Genomic_DNA"/>
</dbReference>
<evidence type="ECO:0000313" key="1">
    <source>
        <dbReference type="EMBL" id="EGJ32089.1"/>
    </source>
</evidence>
<dbReference type="Proteomes" id="UP000003959">
    <property type="component" value="Unassembled WGS sequence"/>
</dbReference>
<reference evidence="2" key="1">
    <citation type="journal article" date="2011" name="Proc. Natl. Acad. Sci. U.S.A.">
        <title>Genomic insights into the physiology and ecology of the marine filamentous cyanobacterium Lyngbya majuscula.</title>
        <authorList>
            <person name="Jones A.C."/>
            <person name="Monroe E.A."/>
            <person name="Podell S."/>
            <person name="Hess W.R."/>
            <person name="Klages S."/>
            <person name="Esquenazi E."/>
            <person name="Niessen S."/>
            <person name="Hoover H."/>
            <person name="Rothmann M."/>
            <person name="Lasken R.S."/>
            <person name="Yates J.R.III."/>
            <person name="Reinhardt R."/>
            <person name="Kube M."/>
            <person name="Burkart M.D."/>
            <person name="Allen E.E."/>
            <person name="Dorrestein P.C."/>
            <person name="Gerwick W.H."/>
            <person name="Gerwick L."/>
        </authorList>
    </citation>
    <scope>NUCLEOTIDE SEQUENCE [LARGE SCALE GENOMIC DNA]</scope>
    <source>
        <strain evidence="2">3L</strain>
    </source>
</reference>
<evidence type="ECO:0000313" key="2">
    <source>
        <dbReference type="Proteomes" id="UP000003959"/>
    </source>
</evidence>
<name>F4XTF3_9CYAN</name>
<dbReference type="HOGENOM" id="CLU_2523886_0_0_3"/>
<keyword evidence="2" id="KW-1185">Reference proteome</keyword>
<organism evidence="1 2">
    <name type="scientific">Moorena producens 3L</name>
    <dbReference type="NCBI Taxonomy" id="489825"/>
    <lineage>
        <taxon>Bacteria</taxon>
        <taxon>Bacillati</taxon>
        <taxon>Cyanobacteriota</taxon>
        <taxon>Cyanophyceae</taxon>
        <taxon>Coleofasciculales</taxon>
        <taxon>Coleofasciculaceae</taxon>
        <taxon>Moorena</taxon>
    </lineage>
</organism>
<proteinExistence type="predicted"/>
<sequence>MSEISLNYPAFLSLNQSAEVANEVTDTDDIQVINHQQWNYEGGWKNVLNNFRLLIQPIMMLWLIFPWLDILPNSKLGWGGDDMA</sequence>
<dbReference type="OrthoDB" id="517776at2"/>
<protein>
    <submittedName>
        <fullName evidence="1">Uncharacterized protein</fullName>
    </submittedName>
</protein>
<dbReference type="AlphaFoldDB" id="F4XTF3"/>